<evidence type="ECO:0000256" key="5">
    <source>
        <dbReference type="ARBA" id="ARBA00022777"/>
    </source>
</evidence>
<evidence type="ECO:0000313" key="11">
    <source>
        <dbReference type="Proteomes" id="UP000033588"/>
    </source>
</evidence>
<dbReference type="GO" id="GO:0000155">
    <property type="term" value="F:phosphorelay sensor kinase activity"/>
    <property type="evidence" value="ECO:0007669"/>
    <property type="project" value="InterPro"/>
</dbReference>
<dbReference type="GO" id="GO:0005886">
    <property type="term" value="C:plasma membrane"/>
    <property type="evidence" value="ECO:0007669"/>
    <property type="project" value="UniProtKB-ARBA"/>
</dbReference>
<evidence type="ECO:0000256" key="7">
    <source>
        <dbReference type="SAM" id="Coils"/>
    </source>
</evidence>
<feature type="modified residue" description="4-aspartylphosphate" evidence="6">
    <location>
        <position position="57"/>
    </location>
</feature>
<feature type="coiled-coil region" evidence="7">
    <location>
        <begin position="138"/>
        <end position="165"/>
    </location>
</feature>
<dbReference type="EC" id="2.7.13.3" evidence="2"/>
<dbReference type="SUPFAM" id="SSF47384">
    <property type="entry name" value="Homodimeric domain of signal transducing histidine kinase"/>
    <property type="match status" value="1"/>
</dbReference>
<dbReference type="Gene3D" id="1.10.287.130">
    <property type="match status" value="1"/>
</dbReference>
<dbReference type="InterPro" id="IPR003661">
    <property type="entry name" value="HisK_dim/P_dom"/>
</dbReference>
<dbReference type="SMART" id="SM00387">
    <property type="entry name" value="HATPase_c"/>
    <property type="match status" value="1"/>
</dbReference>
<name>A0A0F4THY4_PSEFL</name>
<evidence type="ECO:0000259" key="8">
    <source>
        <dbReference type="PROSITE" id="PS50109"/>
    </source>
</evidence>
<dbReference type="InterPro" id="IPR001789">
    <property type="entry name" value="Sig_transdc_resp-reg_receiver"/>
</dbReference>
<dbReference type="Pfam" id="PF00512">
    <property type="entry name" value="HisKA"/>
    <property type="match status" value="1"/>
</dbReference>
<dbReference type="OrthoDB" id="9812260at2"/>
<gene>
    <name evidence="10" type="ORF">VC35_19435</name>
</gene>
<organism evidence="10 11">
    <name type="scientific">Pseudomonas fluorescens</name>
    <dbReference type="NCBI Taxonomy" id="294"/>
    <lineage>
        <taxon>Bacteria</taxon>
        <taxon>Pseudomonadati</taxon>
        <taxon>Pseudomonadota</taxon>
        <taxon>Gammaproteobacteria</taxon>
        <taxon>Pseudomonadales</taxon>
        <taxon>Pseudomonadaceae</taxon>
        <taxon>Pseudomonas</taxon>
    </lineage>
</organism>
<dbReference type="Gene3D" id="3.40.50.2300">
    <property type="match status" value="1"/>
</dbReference>
<dbReference type="InterPro" id="IPR036097">
    <property type="entry name" value="HisK_dim/P_sf"/>
</dbReference>
<dbReference type="CDD" id="cd00075">
    <property type="entry name" value="HATPase"/>
    <property type="match status" value="1"/>
</dbReference>
<dbReference type="InterPro" id="IPR036890">
    <property type="entry name" value="HATPase_C_sf"/>
</dbReference>
<accession>A0A0F4THY4</accession>
<keyword evidence="5 10" id="KW-0418">Kinase</keyword>
<sequence>MLSNIKAKLLIVDDLPENLLALEALIKREDRIVYKALCADEALSLLLQHEFALAILDVQMPGMNGFELAELMRGTEKTRNIPIVFVSAAGRELNYAFKGYESGAVDFLHKPLDIQAVKSKVSVFVDLYRQSKAMKEQVLALEQSRREQETLLKQLQSTQLELEQAVRMRDDFMSIVAHEVRTPLNGLILETQLRKMHLARDNAAAFTLDKMHAMVDRDERQIKSLIRLIEDMLDVSRIRTGKLSIRPTRVDLSTLVHDVLHNFSQQIDAAEASVSLDAAQPVIGNWDEFRIEQVISNLLTNALRYGAKSPISVKVYSEGGQALMDVQDQGIGISEANQKRIFQQFERVSAKHAVAGLGLGLFISEQIVAAHGGTITVQSRIGEGALFRVCLPL</sequence>
<dbReference type="PROSITE" id="PS50110">
    <property type="entry name" value="RESPONSE_REGULATORY"/>
    <property type="match status" value="1"/>
</dbReference>
<dbReference type="SUPFAM" id="SSF55874">
    <property type="entry name" value="ATPase domain of HSP90 chaperone/DNA topoisomerase II/histidine kinase"/>
    <property type="match status" value="1"/>
</dbReference>
<dbReference type="PANTHER" id="PTHR43547:SF2">
    <property type="entry name" value="HYBRID SIGNAL TRANSDUCTION HISTIDINE KINASE C"/>
    <property type="match status" value="1"/>
</dbReference>
<dbReference type="FunFam" id="3.30.565.10:FF:000006">
    <property type="entry name" value="Sensor histidine kinase WalK"/>
    <property type="match status" value="1"/>
</dbReference>
<dbReference type="SUPFAM" id="SSF52172">
    <property type="entry name" value="CheY-like"/>
    <property type="match status" value="1"/>
</dbReference>
<dbReference type="Proteomes" id="UP000033588">
    <property type="component" value="Unassembled WGS sequence"/>
</dbReference>
<keyword evidence="7" id="KW-0175">Coiled coil</keyword>
<dbReference type="CDD" id="cd00082">
    <property type="entry name" value="HisKA"/>
    <property type="match status" value="1"/>
</dbReference>
<dbReference type="PROSITE" id="PS50109">
    <property type="entry name" value="HIS_KIN"/>
    <property type="match status" value="1"/>
</dbReference>
<dbReference type="PRINTS" id="PR00344">
    <property type="entry name" value="BCTRLSENSOR"/>
</dbReference>
<comment type="caution">
    <text evidence="10">The sequence shown here is derived from an EMBL/GenBank/DDBJ whole genome shotgun (WGS) entry which is preliminary data.</text>
</comment>
<dbReference type="SMART" id="SM00448">
    <property type="entry name" value="REC"/>
    <property type="match status" value="1"/>
</dbReference>
<dbReference type="PATRIC" id="fig|294.132.peg.3062"/>
<evidence type="ECO:0000256" key="2">
    <source>
        <dbReference type="ARBA" id="ARBA00012438"/>
    </source>
</evidence>
<evidence type="ECO:0000313" key="10">
    <source>
        <dbReference type="EMBL" id="KJZ43595.1"/>
    </source>
</evidence>
<comment type="catalytic activity">
    <reaction evidence="1">
        <text>ATP + protein L-histidine = ADP + protein N-phospho-L-histidine.</text>
        <dbReference type="EC" id="2.7.13.3"/>
    </reaction>
</comment>
<protein>
    <recommendedName>
        <fullName evidence="2">histidine kinase</fullName>
        <ecNumber evidence="2">2.7.13.3</ecNumber>
    </recommendedName>
</protein>
<dbReference type="InterPro" id="IPR005467">
    <property type="entry name" value="His_kinase_dom"/>
</dbReference>
<dbReference type="SMART" id="SM00388">
    <property type="entry name" value="HisKA"/>
    <property type="match status" value="1"/>
</dbReference>
<evidence type="ECO:0000256" key="1">
    <source>
        <dbReference type="ARBA" id="ARBA00000085"/>
    </source>
</evidence>
<dbReference type="InterPro" id="IPR011006">
    <property type="entry name" value="CheY-like_superfamily"/>
</dbReference>
<dbReference type="InterPro" id="IPR003594">
    <property type="entry name" value="HATPase_dom"/>
</dbReference>
<evidence type="ECO:0000256" key="3">
    <source>
        <dbReference type="ARBA" id="ARBA00022553"/>
    </source>
</evidence>
<evidence type="ECO:0000259" key="9">
    <source>
        <dbReference type="PROSITE" id="PS50110"/>
    </source>
</evidence>
<keyword evidence="3 6" id="KW-0597">Phosphoprotein</keyword>
<dbReference type="Pfam" id="PF00072">
    <property type="entry name" value="Response_reg"/>
    <property type="match status" value="1"/>
</dbReference>
<reference evidence="10 11" key="1">
    <citation type="submission" date="2015-03" db="EMBL/GenBank/DDBJ databases">
        <title>Comparative genomics of Pseudomonas insights into diversity of traits involved in vanlence and defense.</title>
        <authorList>
            <person name="Qin Y."/>
        </authorList>
    </citation>
    <scope>NUCLEOTIDE SEQUENCE [LARGE SCALE GENOMIC DNA]</scope>
    <source>
        <strain evidence="10 11">C8</strain>
    </source>
</reference>
<dbReference type="PANTHER" id="PTHR43547">
    <property type="entry name" value="TWO-COMPONENT HISTIDINE KINASE"/>
    <property type="match status" value="1"/>
</dbReference>
<dbReference type="AlphaFoldDB" id="A0A0F4THY4"/>
<dbReference type="RefSeq" id="WP_046042040.1">
    <property type="nucleotide sequence ID" value="NZ_LACC01000024.1"/>
</dbReference>
<dbReference type="EMBL" id="LACC01000024">
    <property type="protein sequence ID" value="KJZ43595.1"/>
    <property type="molecule type" value="Genomic_DNA"/>
</dbReference>
<evidence type="ECO:0000256" key="6">
    <source>
        <dbReference type="PROSITE-ProRule" id="PRU00169"/>
    </source>
</evidence>
<dbReference type="Gene3D" id="3.30.565.10">
    <property type="entry name" value="Histidine kinase-like ATPase, C-terminal domain"/>
    <property type="match status" value="1"/>
</dbReference>
<evidence type="ECO:0000256" key="4">
    <source>
        <dbReference type="ARBA" id="ARBA00022679"/>
    </source>
</evidence>
<feature type="domain" description="Histidine kinase" evidence="8">
    <location>
        <begin position="175"/>
        <end position="393"/>
    </location>
</feature>
<dbReference type="Pfam" id="PF02518">
    <property type="entry name" value="HATPase_c"/>
    <property type="match status" value="1"/>
</dbReference>
<feature type="domain" description="Response regulatory" evidence="9">
    <location>
        <begin position="8"/>
        <end position="125"/>
    </location>
</feature>
<dbReference type="InterPro" id="IPR004358">
    <property type="entry name" value="Sig_transdc_His_kin-like_C"/>
</dbReference>
<proteinExistence type="predicted"/>
<keyword evidence="4" id="KW-0808">Transferase</keyword>